<comment type="cofactor">
    <cofactor evidence="1">
        <name>heme</name>
        <dbReference type="ChEBI" id="CHEBI:30413"/>
    </cofactor>
</comment>
<sequence length="131" mass="13944">MNIRAKNMQTPLKRARGLGSAKDGTGHFIWQRVTAIATGLSGLWLLGMLLTLRSADYMVVHALVADPVNAAVLVAFLLGMFWHARLGLQVIVEDYVHTPLAATLAQLAILFVCALAAIAGVLAVLRIALGS</sequence>
<accession>A0A4R3N119</accession>
<gene>
    <name evidence="16" type="ORF">EDC34_10756</name>
</gene>
<dbReference type="OrthoDB" id="9809280at2"/>
<evidence type="ECO:0000256" key="7">
    <source>
        <dbReference type="ARBA" id="ARBA00022532"/>
    </source>
</evidence>
<keyword evidence="11" id="KW-0249">Electron transport</keyword>
<keyword evidence="6" id="KW-0813">Transport</keyword>
<feature type="transmembrane region" description="Helical" evidence="15">
    <location>
        <begin position="29"/>
        <end position="52"/>
    </location>
</feature>
<keyword evidence="17" id="KW-1185">Reference proteome</keyword>
<dbReference type="GO" id="GO:0016020">
    <property type="term" value="C:membrane"/>
    <property type="evidence" value="ECO:0007669"/>
    <property type="project" value="UniProtKB-SubCell"/>
</dbReference>
<reference evidence="16 17" key="1">
    <citation type="submission" date="2019-03" db="EMBL/GenBank/DDBJ databases">
        <title>Genomic Encyclopedia of Type Strains, Phase IV (KMG-IV): sequencing the most valuable type-strain genomes for metagenomic binning, comparative biology and taxonomic classification.</title>
        <authorList>
            <person name="Goeker M."/>
        </authorList>
    </citation>
    <scope>NUCLEOTIDE SEQUENCE [LARGE SCALE GENOMIC DNA]</scope>
    <source>
        <strain evidence="16 17">DSM 13605</strain>
    </source>
</reference>
<feature type="transmembrane region" description="Helical" evidence="15">
    <location>
        <begin position="59"/>
        <end position="84"/>
    </location>
</feature>
<keyword evidence="8" id="KW-0349">Heme</keyword>
<proteinExistence type="predicted"/>
<dbReference type="InterPro" id="IPR000701">
    <property type="entry name" value="SuccDH_FuR_B_TM-su"/>
</dbReference>
<protein>
    <recommendedName>
        <fullName evidence="5">Succinate dehydrogenase hydrophobic membrane anchor subunit</fullName>
    </recommendedName>
</protein>
<evidence type="ECO:0000256" key="12">
    <source>
        <dbReference type="ARBA" id="ARBA00022989"/>
    </source>
</evidence>
<evidence type="ECO:0000256" key="14">
    <source>
        <dbReference type="ARBA" id="ARBA00023136"/>
    </source>
</evidence>
<comment type="subcellular location">
    <subcellularLocation>
        <location evidence="3">Membrane</location>
        <topology evidence="3">Multi-pass membrane protein</topology>
    </subcellularLocation>
</comment>
<feature type="transmembrane region" description="Helical" evidence="15">
    <location>
        <begin position="104"/>
        <end position="129"/>
    </location>
</feature>
<dbReference type="InterPro" id="IPR034804">
    <property type="entry name" value="SQR/QFR_C/D"/>
</dbReference>
<evidence type="ECO:0000256" key="15">
    <source>
        <dbReference type="SAM" id="Phobius"/>
    </source>
</evidence>
<dbReference type="GO" id="GO:0020037">
    <property type="term" value="F:heme binding"/>
    <property type="evidence" value="ECO:0007669"/>
    <property type="project" value="InterPro"/>
</dbReference>
<evidence type="ECO:0000256" key="10">
    <source>
        <dbReference type="ARBA" id="ARBA00022723"/>
    </source>
</evidence>
<dbReference type="AlphaFoldDB" id="A0A4R3N119"/>
<name>A0A4R3N119_9GAMM</name>
<evidence type="ECO:0000256" key="6">
    <source>
        <dbReference type="ARBA" id="ARBA00022448"/>
    </source>
</evidence>
<evidence type="ECO:0000256" key="4">
    <source>
        <dbReference type="ARBA" id="ARBA00005163"/>
    </source>
</evidence>
<evidence type="ECO:0000313" key="17">
    <source>
        <dbReference type="Proteomes" id="UP000295414"/>
    </source>
</evidence>
<evidence type="ECO:0000256" key="13">
    <source>
        <dbReference type="ARBA" id="ARBA00023004"/>
    </source>
</evidence>
<evidence type="ECO:0000256" key="1">
    <source>
        <dbReference type="ARBA" id="ARBA00001971"/>
    </source>
</evidence>
<keyword evidence="13" id="KW-0408">Iron</keyword>
<evidence type="ECO:0000256" key="3">
    <source>
        <dbReference type="ARBA" id="ARBA00004141"/>
    </source>
</evidence>
<keyword evidence="10" id="KW-0479">Metal-binding</keyword>
<keyword evidence="7" id="KW-0816">Tricarboxylic acid cycle</keyword>
<dbReference type="NCBIfam" id="TIGR02968">
    <property type="entry name" value="succ_dehyd_anc"/>
    <property type="match status" value="1"/>
</dbReference>
<dbReference type="EMBL" id="SMAP01000007">
    <property type="protein sequence ID" value="TCT22505.1"/>
    <property type="molecule type" value="Genomic_DNA"/>
</dbReference>
<evidence type="ECO:0000313" key="16">
    <source>
        <dbReference type="EMBL" id="TCT22505.1"/>
    </source>
</evidence>
<evidence type="ECO:0000256" key="5">
    <source>
        <dbReference type="ARBA" id="ARBA00019425"/>
    </source>
</evidence>
<dbReference type="Proteomes" id="UP000295414">
    <property type="component" value="Unassembled WGS sequence"/>
</dbReference>
<dbReference type="GO" id="GO:0046872">
    <property type="term" value="F:metal ion binding"/>
    <property type="evidence" value="ECO:0007669"/>
    <property type="project" value="UniProtKB-KW"/>
</dbReference>
<dbReference type="Pfam" id="PF01127">
    <property type="entry name" value="Sdh_cyt"/>
    <property type="match status" value="1"/>
</dbReference>
<keyword evidence="9 15" id="KW-0812">Transmembrane</keyword>
<dbReference type="SUPFAM" id="SSF81343">
    <property type="entry name" value="Fumarate reductase respiratory complex transmembrane subunits"/>
    <property type="match status" value="1"/>
</dbReference>
<evidence type="ECO:0000256" key="9">
    <source>
        <dbReference type="ARBA" id="ARBA00022692"/>
    </source>
</evidence>
<comment type="caution">
    <text evidence="16">The sequence shown here is derived from an EMBL/GenBank/DDBJ whole genome shotgun (WGS) entry which is preliminary data.</text>
</comment>
<keyword evidence="12 15" id="KW-1133">Transmembrane helix</keyword>
<organism evidence="16 17">
    <name type="scientific">Thermomonas haemolytica</name>
    <dbReference type="NCBI Taxonomy" id="141949"/>
    <lineage>
        <taxon>Bacteria</taxon>
        <taxon>Pseudomonadati</taxon>
        <taxon>Pseudomonadota</taxon>
        <taxon>Gammaproteobacteria</taxon>
        <taxon>Lysobacterales</taxon>
        <taxon>Lysobacteraceae</taxon>
        <taxon>Thermomonas</taxon>
    </lineage>
</organism>
<dbReference type="Gene3D" id="1.20.1300.10">
    <property type="entry name" value="Fumarate reductase/succinate dehydrogenase, transmembrane subunit"/>
    <property type="match status" value="1"/>
</dbReference>
<evidence type="ECO:0000256" key="11">
    <source>
        <dbReference type="ARBA" id="ARBA00022982"/>
    </source>
</evidence>
<comment type="pathway">
    <text evidence="4">Carbohydrate metabolism; tricarboxylic acid cycle.</text>
</comment>
<keyword evidence="14 15" id="KW-0472">Membrane</keyword>
<dbReference type="GO" id="GO:0006099">
    <property type="term" value="P:tricarboxylic acid cycle"/>
    <property type="evidence" value="ECO:0007669"/>
    <property type="project" value="UniProtKB-UniPathway"/>
</dbReference>
<evidence type="ECO:0000256" key="2">
    <source>
        <dbReference type="ARBA" id="ARBA00004050"/>
    </source>
</evidence>
<dbReference type="UniPathway" id="UPA00223"/>
<dbReference type="InterPro" id="IPR014312">
    <property type="entry name" value="Succ_DH_anchor"/>
</dbReference>
<evidence type="ECO:0000256" key="8">
    <source>
        <dbReference type="ARBA" id="ARBA00022617"/>
    </source>
</evidence>
<comment type="function">
    <text evidence="2">Membrane-anchoring subunit of succinate dehydrogenase (SDH).</text>
</comment>